<proteinExistence type="predicted"/>
<evidence type="ECO:0000313" key="2">
    <source>
        <dbReference type="Proteomes" id="UP000821845"/>
    </source>
</evidence>
<dbReference type="EMBL" id="CM023489">
    <property type="protein sequence ID" value="KAH6922407.1"/>
    <property type="molecule type" value="Genomic_DNA"/>
</dbReference>
<accession>A0ACB7RKQ2</accession>
<protein>
    <submittedName>
        <fullName evidence="1">Uncharacterized protein</fullName>
    </submittedName>
</protein>
<organism evidence="1 2">
    <name type="scientific">Hyalomma asiaticum</name>
    <name type="common">Tick</name>
    <dbReference type="NCBI Taxonomy" id="266040"/>
    <lineage>
        <taxon>Eukaryota</taxon>
        <taxon>Metazoa</taxon>
        <taxon>Ecdysozoa</taxon>
        <taxon>Arthropoda</taxon>
        <taxon>Chelicerata</taxon>
        <taxon>Arachnida</taxon>
        <taxon>Acari</taxon>
        <taxon>Parasitiformes</taxon>
        <taxon>Ixodida</taxon>
        <taxon>Ixodoidea</taxon>
        <taxon>Ixodidae</taxon>
        <taxon>Hyalomminae</taxon>
        <taxon>Hyalomma</taxon>
    </lineage>
</organism>
<name>A0ACB7RKQ2_HYAAI</name>
<comment type="caution">
    <text evidence="1">The sequence shown here is derived from an EMBL/GenBank/DDBJ whole genome shotgun (WGS) entry which is preliminary data.</text>
</comment>
<reference evidence="1" key="1">
    <citation type="submission" date="2020-05" db="EMBL/GenBank/DDBJ databases">
        <title>Large-scale comparative analyses of tick genomes elucidate their genetic diversity and vector capacities.</title>
        <authorList>
            <person name="Jia N."/>
            <person name="Wang J."/>
            <person name="Shi W."/>
            <person name="Du L."/>
            <person name="Sun Y."/>
            <person name="Zhan W."/>
            <person name="Jiang J."/>
            <person name="Wang Q."/>
            <person name="Zhang B."/>
            <person name="Ji P."/>
            <person name="Sakyi L.B."/>
            <person name="Cui X."/>
            <person name="Yuan T."/>
            <person name="Jiang B."/>
            <person name="Yang W."/>
            <person name="Lam T.T.-Y."/>
            <person name="Chang Q."/>
            <person name="Ding S."/>
            <person name="Wang X."/>
            <person name="Zhu J."/>
            <person name="Ruan X."/>
            <person name="Zhao L."/>
            <person name="Wei J."/>
            <person name="Que T."/>
            <person name="Du C."/>
            <person name="Cheng J."/>
            <person name="Dai P."/>
            <person name="Han X."/>
            <person name="Huang E."/>
            <person name="Gao Y."/>
            <person name="Liu J."/>
            <person name="Shao H."/>
            <person name="Ye R."/>
            <person name="Li L."/>
            <person name="Wei W."/>
            <person name="Wang X."/>
            <person name="Wang C."/>
            <person name="Yang T."/>
            <person name="Huo Q."/>
            <person name="Li W."/>
            <person name="Guo W."/>
            <person name="Chen H."/>
            <person name="Zhou L."/>
            <person name="Ni X."/>
            <person name="Tian J."/>
            <person name="Zhou Y."/>
            <person name="Sheng Y."/>
            <person name="Liu T."/>
            <person name="Pan Y."/>
            <person name="Xia L."/>
            <person name="Li J."/>
            <person name="Zhao F."/>
            <person name="Cao W."/>
        </authorList>
    </citation>
    <scope>NUCLEOTIDE SEQUENCE</scope>
    <source>
        <strain evidence="1">Hyas-2018</strain>
    </source>
</reference>
<dbReference type="Proteomes" id="UP000821845">
    <property type="component" value="Chromosome 9"/>
</dbReference>
<gene>
    <name evidence="1" type="ORF">HPB50_013520</name>
</gene>
<keyword evidence="2" id="KW-1185">Reference proteome</keyword>
<sequence>MQCSGLKLARYRGCYVFGGWTTAGPGNRRLEQCQEDKSQYAANRRRASADVVSDGKKTPENDRKVLSSPSSADSPFVGSPVLDIAVTNGSPRAVEAKRPHLCRLCNVCRKIAGLSPRKHHHGRKRRRGHRHGQEQQPARADSASTALGVRDVVKPVPLDEPFDLSIRKFSERPPGVASDIAETSFSPGGPSQPSATSSMSPSSPLLPEAAALPAAPAVDGRATNAVAAAAEPEQPCRVNQDRQVAKTPVKASFAADIGGFDGDERCKRDRSARRKRRRPSKRQQDNANESPSANSLPPMMSPGAATVLNIDAALLPKGPQTRLPDSLPMGRFQLMILACAQLSAAVDAYQILSARLLAPTVDHWCRPPAEYSHMSAEIWKNASVPLGSNGRYNQCAVYEQARIFSGEFSLAPFGPQHSGLSLEPQRPTVPCHSWDYDLPPGVQTMVSRWDLVCDYAWQVTFARIYHIISSFVMLPLAGQLSDKVGRRVVINFCVILAMCAGLAVAYAESFVVFVASRIFVSASASTLRINTLILLFEVVTPSYRDLYCCLVQLGHIVGSIVAASLEGGVVDVRIVEVVGIMPTSLLVFCFYAAEESPMWLLATWNFAKAKKVLLWMSRVNGVAVAIDIPDLSQHHRAKRTEEVRAVYRVSVLDMLTNETVRRRVGSMMCVWFCPALRDARSVATHAAPQRRLAGAHSRGATGGGAAGGLHAAARLQSQSSFGDVRRSIQLLFVQPRVPDTLGSAQEQKRDDAVLRADTVRTEHDLHGGDPVQPRDVPYSA</sequence>
<evidence type="ECO:0000313" key="1">
    <source>
        <dbReference type="EMBL" id="KAH6922407.1"/>
    </source>
</evidence>